<feature type="domain" description="PA" evidence="8">
    <location>
        <begin position="27"/>
        <end position="88"/>
    </location>
</feature>
<keyword evidence="3" id="KW-0732">Signal</keyword>
<comment type="caution">
    <text evidence="10">The sequence shown here is derived from an EMBL/GenBank/DDBJ whole genome shotgun (WGS) entry which is preliminary data.</text>
</comment>
<sequence>MDYSFFNNSVLVLFSSFCKNNTLHHSLIKGKIVVCTTETVLDNRREKSTFVRKGGGVGMILIDPIAKDVGFQFVIPATLIGQNEAEQLQAYITTDKNPVAIIYPTTTVLNSKPAPKMAVFSSMGLNVIPPDIIKPDIAAPGVNILAAWSPVATETTAERSVDYNIISGTSMSCPHISAIAAIVKSRHPSWSPSAIKSAIMTTATVQDNNHSLILRDPFGSQTTPIDYGSGHVNPVAALDPGLVYDFNSLDIIDFLCSNGADPAKLKNLTGEPLTCKNPPTPSYDLNYPSIGIASMNGSVSVNRTVTYYGTGPTTYLAYVENPEGVKKSSPLRDLCSRNHMKK</sequence>
<dbReference type="Gene3D" id="3.40.50.200">
    <property type="entry name" value="Peptidase S8/S53 domain"/>
    <property type="match status" value="1"/>
</dbReference>
<evidence type="ECO:0000259" key="8">
    <source>
        <dbReference type="Pfam" id="PF02225"/>
    </source>
</evidence>
<accession>A0A835M351</accession>
<evidence type="ECO:0000256" key="4">
    <source>
        <dbReference type="ARBA" id="ARBA00022801"/>
    </source>
</evidence>
<evidence type="ECO:0000256" key="6">
    <source>
        <dbReference type="PROSITE-ProRule" id="PRU01240"/>
    </source>
</evidence>
<dbReference type="PROSITE" id="PS00138">
    <property type="entry name" value="SUBTILASE_SER"/>
    <property type="match status" value="1"/>
</dbReference>
<evidence type="ECO:0000256" key="3">
    <source>
        <dbReference type="ARBA" id="ARBA00022729"/>
    </source>
</evidence>
<dbReference type="InterPro" id="IPR003137">
    <property type="entry name" value="PA_domain"/>
</dbReference>
<evidence type="ECO:0000259" key="9">
    <source>
        <dbReference type="Pfam" id="PF17766"/>
    </source>
</evidence>
<dbReference type="EMBL" id="JADFTS010000003">
    <property type="protein sequence ID" value="KAF9614677.1"/>
    <property type="molecule type" value="Genomic_DNA"/>
</dbReference>
<dbReference type="InterPro" id="IPR023828">
    <property type="entry name" value="Peptidase_S8_Ser-AS"/>
</dbReference>
<dbReference type="Pfam" id="PF02225">
    <property type="entry name" value="PA"/>
    <property type="match status" value="1"/>
</dbReference>
<evidence type="ECO:0000259" key="7">
    <source>
        <dbReference type="Pfam" id="PF00082"/>
    </source>
</evidence>
<protein>
    <submittedName>
        <fullName evidence="10">Uncharacterized protein</fullName>
    </submittedName>
</protein>
<evidence type="ECO:0000256" key="5">
    <source>
        <dbReference type="ARBA" id="ARBA00022825"/>
    </source>
</evidence>
<gene>
    <name evidence="10" type="ORF">IFM89_019805</name>
</gene>
<organism evidence="10 11">
    <name type="scientific">Coptis chinensis</name>
    <dbReference type="NCBI Taxonomy" id="261450"/>
    <lineage>
        <taxon>Eukaryota</taxon>
        <taxon>Viridiplantae</taxon>
        <taxon>Streptophyta</taxon>
        <taxon>Embryophyta</taxon>
        <taxon>Tracheophyta</taxon>
        <taxon>Spermatophyta</taxon>
        <taxon>Magnoliopsida</taxon>
        <taxon>Ranunculales</taxon>
        <taxon>Ranunculaceae</taxon>
        <taxon>Coptidoideae</taxon>
        <taxon>Coptis</taxon>
    </lineage>
</organism>
<comment type="similarity">
    <text evidence="1 6">Belongs to the peptidase S8 family.</text>
</comment>
<evidence type="ECO:0000313" key="11">
    <source>
        <dbReference type="Proteomes" id="UP000631114"/>
    </source>
</evidence>
<dbReference type="GO" id="GO:0004252">
    <property type="term" value="F:serine-type endopeptidase activity"/>
    <property type="evidence" value="ECO:0007669"/>
    <property type="project" value="InterPro"/>
</dbReference>
<dbReference type="Gene3D" id="2.60.40.2310">
    <property type="match status" value="1"/>
</dbReference>
<reference evidence="10 11" key="1">
    <citation type="submission" date="2020-10" db="EMBL/GenBank/DDBJ databases">
        <title>The Coptis chinensis genome and diversification of protoberbering-type alkaloids.</title>
        <authorList>
            <person name="Wang B."/>
            <person name="Shu S."/>
            <person name="Song C."/>
            <person name="Liu Y."/>
        </authorList>
    </citation>
    <scope>NUCLEOTIDE SEQUENCE [LARGE SCALE GENOMIC DNA]</scope>
    <source>
        <strain evidence="10">HL-2020</strain>
        <tissue evidence="10">Leaf</tissue>
    </source>
</reference>
<feature type="domain" description="Peptidase S8/S53" evidence="7">
    <location>
        <begin position="107"/>
        <end position="208"/>
    </location>
</feature>
<proteinExistence type="inferred from homology"/>
<dbReference type="OrthoDB" id="29072at2759"/>
<keyword evidence="4" id="KW-0378">Hydrolase</keyword>
<dbReference type="PROSITE" id="PS51892">
    <property type="entry name" value="SUBTILASE"/>
    <property type="match status" value="1"/>
</dbReference>
<dbReference type="InterPro" id="IPR036852">
    <property type="entry name" value="Peptidase_S8/S53_dom_sf"/>
</dbReference>
<name>A0A835M351_9MAGN</name>
<dbReference type="Pfam" id="PF17766">
    <property type="entry name" value="fn3_6"/>
    <property type="match status" value="1"/>
</dbReference>
<keyword evidence="5" id="KW-0720">Serine protease</keyword>
<dbReference type="CDD" id="cd02120">
    <property type="entry name" value="PA_subtilisin_like"/>
    <property type="match status" value="1"/>
</dbReference>
<evidence type="ECO:0000313" key="10">
    <source>
        <dbReference type="EMBL" id="KAF9614677.1"/>
    </source>
</evidence>
<evidence type="ECO:0000256" key="2">
    <source>
        <dbReference type="ARBA" id="ARBA00022670"/>
    </source>
</evidence>
<keyword evidence="2" id="KW-0645">Protease</keyword>
<dbReference type="Pfam" id="PF00082">
    <property type="entry name" value="Peptidase_S8"/>
    <property type="match status" value="1"/>
</dbReference>
<evidence type="ECO:0000256" key="1">
    <source>
        <dbReference type="ARBA" id="ARBA00011073"/>
    </source>
</evidence>
<dbReference type="PANTHER" id="PTHR10795">
    <property type="entry name" value="PROPROTEIN CONVERTASE SUBTILISIN/KEXIN"/>
    <property type="match status" value="1"/>
</dbReference>
<dbReference type="Proteomes" id="UP000631114">
    <property type="component" value="Unassembled WGS sequence"/>
</dbReference>
<dbReference type="GO" id="GO:0006508">
    <property type="term" value="P:proteolysis"/>
    <property type="evidence" value="ECO:0007669"/>
    <property type="project" value="UniProtKB-KW"/>
</dbReference>
<dbReference type="AlphaFoldDB" id="A0A835M351"/>
<dbReference type="InterPro" id="IPR041469">
    <property type="entry name" value="Subtilisin-like_FN3"/>
</dbReference>
<dbReference type="InterPro" id="IPR000209">
    <property type="entry name" value="Peptidase_S8/S53_dom"/>
</dbReference>
<feature type="domain" description="Subtilisin-like protease fibronectin type-III" evidence="9">
    <location>
        <begin position="284"/>
        <end position="326"/>
    </location>
</feature>
<comment type="caution">
    <text evidence="6">Lacks conserved residue(s) required for the propagation of feature annotation.</text>
</comment>
<dbReference type="SUPFAM" id="SSF52743">
    <property type="entry name" value="Subtilisin-like"/>
    <property type="match status" value="1"/>
</dbReference>
<keyword evidence="11" id="KW-1185">Reference proteome</keyword>
<dbReference type="Gene3D" id="3.50.30.30">
    <property type="match status" value="1"/>
</dbReference>
<dbReference type="InterPro" id="IPR045051">
    <property type="entry name" value="SBT"/>
</dbReference>